<name>A0A9D1PW91_9BACT</name>
<evidence type="ECO:0000313" key="2">
    <source>
        <dbReference type="EMBL" id="HIW00473.1"/>
    </source>
</evidence>
<comment type="caution">
    <text evidence="2">The sequence shown here is derived from an EMBL/GenBank/DDBJ whole genome shotgun (WGS) entry which is preliminary data.</text>
</comment>
<proteinExistence type="predicted"/>
<evidence type="ECO:0000256" key="1">
    <source>
        <dbReference type="SAM" id="MobiDB-lite"/>
    </source>
</evidence>
<sequence length="146" mass="15038">MKKGPRTVAVIMPVSTAVPRAFWAPDPAPGQGGGQVHIRLFQGHIADSGRLCGPCGLVRAGGKQTGPAAQEETGQKDAEEAASREAGKAGEAEPGKGGQGVTCRQARQAREDRHAFLVTSGKNPGHPRNPEIPGHQDLKARGPAGA</sequence>
<reference evidence="2" key="2">
    <citation type="submission" date="2021-04" db="EMBL/GenBank/DDBJ databases">
        <authorList>
            <person name="Gilroy R."/>
        </authorList>
    </citation>
    <scope>NUCLEOTIDE SEQUENCE</scope>
    <source>
        <strain evidence="2">ChiHecec2B26-446</strain>
    </source>
</reference>
<reference evidence="2" key="1">
    <citation type="journal article" date="2021" name="PeerJ">
        <title>Extensive microbial diversity within the chicken gut microbiome revealed by metagenomics and culture.</title>
        <authorList>
            <person name="Gilroy R."/>
            <person name="Ravi A."/>
            <person name="Getino M."/>
            <person name="Pursley I."/>
            <person name="Horton D.L."/>
            <person name="Alikhan N.F."/>
            <person name="Baker D."/>
            <person name="Gharbi K."/>
            <person name="Hall N."/>
            <person name="Watson M."/>
            <person name="Adriaenssens E.M."/>
            <person name="Foster-Nyarko E."/>
            <person name="Jarju S."/>
            <person name="Secka A."/>
            <person name="Antonio M."/>
            <person name="Oren A."/>
            <person name="Chaudhuri R.R."/>
            <person name="La Ragione R."/>
            <person name="Hildebrand F."/>
            <person name="Pallen M.J."/>
        </authorList>
    </citation>
    <scope>NUCLEOTIDE SEQUENCE</scope>
    <source>
        <strain evidence="2">ChiHecec2B26-446</strain>
    </source>
</reference>
<protein>
    <submittedName>
        <fullName evidence="2">Uncharacterized protein</fullName>
    </submittedName>
</protein>
<gene>
    <name evidence="2" type="ORF">H9894_04715</name>
</gene>
<evidence type="ECO:0000313" key="3">
    <source>
        <dbReference type="Proteomes" id="UP000886752"/>
    </source>
</evidence>
<dbReference type="Proteomes" id="UP000886752">
    <property type="component" value="Unassembled WGS sequence"/>
</dbReference>
<dbReference type="AlphaFoldDB" id="A0A9D1PW91"/>
<organism evidence="2 3">
    <name type="scientific">Candidatus Desulfovibrio intestinipullorum</name>
    <dbReference type="NCBI Taxonomy" id="2838536"/>
    <lineage>
        <taxon>Bacteria</taxon>
        <taxon>Pseudomonadati</taxon>
        <taxon>Thermodesulfobacteriota</taxon>
        <taxon>Desulfovibrionia</taxon>
        <taxon>Desulfovibrionales</taxon>
        <taxon>Desulfovibrionaceae</taxon>
        <taxon>Desulfovibrio</taxon>
    </lineage>
</organism>
<accession>A0A9D1PW91</accession>
<dbReference type="EMBL" id="DXHV01000051">
    <property type="protein sequence ID" value="HIW00473.1"/>
    <property type="molecule type" value="Genomic_DNA"/>
</dbReference>
<feature type="region of interest" description="Disordered" evidence="1">
    <location>
        <begin position="59"/>
        <end position="146"/>
    </location>
</feature>
<feature type="compositionally biased region" description="Basic and acidic residues" evidence="1">
    <location>
        <begin position="73"/>
        <end position="94"/>
    </location>
</feature>